<dbReference type="PANTHER" id="PTHR13504">
    <property type="entry name" value="FIDO DOMAIN-CONTAINING PROTEIN DDB_G0283145"/>
    <property type="match status" value="1"/>
</dbReference>
<protein>
    <recommendedName>
        <fullName evidence="1">Protein adenylyltransferase</fullName>
        <ecNumber evidence="1">2.7.7.108</ecNumber>
    </recommendedName>
    <alternativeName>
        <fullName evidence="1">AMPylator</fullName>
    </alternativeName>
</protein>
<comment type="function">
    <text evidence="1">Adenylyltransferase that mediates the addition of adenosine 5'-monophosphate (AMP) to specific residues of target proteins.</text>
</comment>
<proteinExistence type="predicted"/>
<dbReference type="Pfam" id="PF13784">
    <property type="entry name" value="Fic_N"/>
    <property type="match status" value="1"/>
</dbReference>
<evidence type="ECO:0000313" key="3">
    <source>
        <dbReference type="EMBL" id="CAI8860204.1"/>
    </source>
</evidence>
<keyword evidence="1" id="KW-0067">ATP-binding</keyword>
<dbReference type="EMBL" id="OX458333">
    <property type="protein sequence ID" value="CAI8860204.1"/>
    <property type="molecule type" value="Genomic_DNA"/>
</dbReference>
<evidence type="ECO:0000256" key="1">
    <source>
        <dbReference type="PIRNR" id="PIRNR038925"/>
    </source>
</evidence>
<dbReference type="SUPFAM" id="SSF140931">
    <property type="entry name" value="Fic-like"/>
    <property type="match status" value="1"/>
</dbReference>
<organism evidence="3 4">
    <name type="scientific">Methylocaldum szegediense</name>
    <dbReference type="NCBI Taxonomy" id="73780"/>
    <lineage>
        <taxon>Bacteria</taxon>
        <taxon>Pseudomonadati</taxon>
        <taxon>Pseudomonadota</taxon>
        <taxon>Gammaproteobacteria</taxon>
        <taxon>Methylococcales</taxon>
        <taxon>Methylococcaceae</taxon>
        <taxon>Methylocaldum</taxon>
    </lineage>
</organism>
<comment type="subunit">
    <text evidence="1">Homodimer.</text>
</comment>
<dbReference type="PIRSF" id="PIRSF038925">
    <property type="entry name" value="AMP-prot_trans"/>
    <property type="match status" value="1"/>
</dbReference>
<name>A0ABM9I385_9GAMM</name>
<keyword evidence="1 3" id="KW-0548">Nucleotidyltransferase</keyword>
<dbReference type="Proteomes" id="UP001162030">
    <property type="component" value="Chromosome"/>
</dbReference>
<keyword evidence="4" id="KW-1185">Reference proteome</keyword>
<dbReference type="InterPro" id="IPR026287">
    <property type="entry name" value="SoFic-like"/>
</dbReference>
<feature type="domain" description="Fido" evidence="2">
    <location>
        <begin position="134"/>
        <end position="285"/>
    </location>
</feature>
<dbReference type="InterPro" id="IPR003812">
    <property type="entry name" value="Fido"/>
</dbReference>
<accession>A0ABM9I385</accession>
<gene>
    <name evidence="3" type="ORF">MSZNOR_2677</name>
</gene>
<dbReference type="InterPro" id="IPR036597">
    <property type="entry name" value="Fido-like_dom_sf"/>
</dbReference>
<dbReference type="EC" id="2.7.7.108" evidence="1"/>
<dbReference type="Gene3D" id="1.10.3290.10">
    <property type="entry name" value="Fido-like domain"/>
    <property type="match status" value="1"/>
</dbReference>
<reference evidence="3 4" key="1">
    <citation type="submission" date="2023-03" db="EMBL/GenBank/DDBJ databases">
        <authorList>
            <person name="Pearce D."/>
        </authorList>
    </citation>
    <scope>NUCLEOTIDE SEQUENCE [LARGE SCALE GENOMIC DNA]</scope>
    <source>
        <strain evidence="3">Msz</strain>
    </source>
</reference>
<keyword evidence="1" id="KW-0547">Nucleotide-binding</keyword>
<dbReference type="PANTHER" id="PTHR13504:SF38">
    <property type="entry name" value="FIDO DOMAIN-CONTAINING PROTEIN"/>
    <property type="match status" value="1"/>
</dbReference>
<sequence>MDKDMKADSGAARAGLYMRQLSGYRAFIPAPLPPVPPIRINAPLMAALSQADRALGRLDGSIHTLPHPDLFVAMYVRKEAVLSSQIEGTQSSLQDVLAAEAKILTPGLPADVDEVLNYVAAMNYGLDRLRELPVSTRLIREIHKRLLHNVRGGNLTPGELRRTQNWIGPRGCTINEATFVPPPPDVVPQAMADLEKFLHSESDLPLLIRIGLAHAQFETIHPFLDGNGRVGRLLITLLLCEQKALTRPVLYLSHYFKRRRQAYYDHLQAVRDEGAWERWLHFFLRGVYEVSQQATETARRILSLREQHRDLITAELGRSAANGHRVLEYLYRSPIITVARVRDLIGVTSPAANELVARFQEHGILHEITGQKRNRRFAYQSYIDLFHTD</sequence>
<evidence type="ECO:0000259" key="2">
    <source>
        <dbReference type="PROSITE" id="PS51459"/>
    </source>
</evidence>
<dbReference type="PROSITE" id="PS51459">
    <property type="entry name" value="FIDO"/>
    <property type="match status" value="1"/>
</dbReference>
<dbReference type="GO" id="GO:0016779">
    <property type="term" value="F:nucleotidyltransferase activity"/>
    <property type="evidence" value="ECO:0007669"/>
    <property type="project" value="UniProtKB-KW"/>
</dbReference>
<comment type="catalytic activity">
    <reaction evidence="1">
        <text>L-tyrosyl-[protein] + ATP = O-(5'-adenylyl)-L-tyrosyl-[protein] + diphosphate</text>
        <dbReference type="Rhea" id="RHEA:54288"/>
        <dbReference type="Rhea" id="RHEA-COMP:10136"/>
        <dbReference type="Rhea" id="RHEA-COMP:13846"/>
        <dbReference type="ChEBI" id="CHEBI:30616"/>
        <dbReference type="ChEBI" id="CHEBI:33019"/>
        <dbReference type="ChEBI" id="CHEBI:46858"/>
        <dbReference type="ChEBI" id="CHEBI:83624"/>
        <dbReference type="EC" id="2.7.7.108"/>
    </reaction>
</comment>
<dbReference type="InterPro" id="IPR025758">
    <property type="entry name" value="Fic/DOC_N"/>
</dbReference>
<dbReference type="Pfam" id="PF02661">
    <property type="entry name" value="Fic"/>
    <property type="match status" value="1"/>
</dbReference>
<dbReference type="InterPro" id="IPR040198">
    <property type="entry name" value="Fido_containing"/>
</dbReference>
<keyword evidence="1 3" id="KW-0808">Transferase</keyword>
<evidence type="ECO:0000313" key="4">
    <source>
        <dbReference type="Proteomes" id="UP001162030"/>
    </source>
</evidence>
<comment type="catalytic activity">
    <reaction evidence="1">
        <text>L-threonyl-[protein] + ATP = 3-O-(5'-adenylyl)-L-threonyl-[protein] + diphosphate</text>
        <dbReference type="Rhea" id="RHEA:54292"/>
        <dbReference type="Rhea" id="RHEA-COMP:11060"/>
        <dbReference type="Rhea" id="RHEA-COMP:13847"/>
        <dbReference type="ChEBI" id="CHEBI:30013"/>
        <dbReference type="ChEBI" id="CHEBI:30616"/>
        <dbReference type="ChEBI" id="CHEBI:33019"/>
        <dbReference type="ChEBI" id="CHEBI:138113"/>
        <dbReference type="EC" id="2.7.7.108"/>
    </reaction>
</comment>